<dbReference type="Gene3D" id="3.40.50.300">
    <property type="entry name" value="P-loop containing nucleotide triphosphate hydrolases"/>
    <property type="match status" value="1"/>
</dbReference>
<evidence type="ECO:0000256" key="5">
    <source>
        <dbReference type="ARBA" id="ARBA00022801"/>
    </source>
</evidence>
<reference evidence="10 11" key="1">
    <citation type="submission" date="2020-02" db="EMBL/GenBank/DDBJ databases">
        <title>Draft genome sequence of Limisphaera ngatamarikiensis NGM72.4T, a thermophilic Verrucomicrobia grouped in subdivision 3.</title>
        <authorList>
            <person name="Carere C.R."/>
            <person name="Steen J."/>
            <person name="Hugenholtz P."/>
            <person name="Stott M.B."/>
        </authorList>
    </citation>
    <scope>NUCLEOTIDE SEQUENCE [LARGE SCALE GENOMIC DNA]</scope>
    <source>
        <strain evidence="10 11">NGM72.4</strain>
    </source>
</reference>
<evidence type="ECO:0000256" key="4">
    <source>
        <dbReference type="ARBA" id="ARBA00022741"/>
    </source>
</evidence>
<dbReference type="GO" id="GO:0016151">
    <property type="term" value="F:nickel cation binding"/>
    <property type="evidence" value="ECO:0007669"/>
    <property type="project" value="InterPro"/>
</dbReference>
<evidence type="ECO:0000256" key="1">
    <source>
        <dbReference type="ARBA" id="ARBA00006211"/>
    </source>
</evidence>
<organism evidence="10 11">
    <name type="scientific">Limisphaera ngatamarikiensis</name>
    <dbReference type="NCBI Taxonomy" id="1324935"/>
    <lineage>
        <taxon>Bacteria</taxon>
        <taxon>Pseudomonadati</taxon>
        <taxon>Verrucomicrobiota</taxon>
        <taxon>Verrucomicrobiia</taxon>
        <taxon>Limisphaerales</taxon>
        <taxon>Limisphaeraceae</taxon>
        <taxon>Limisphaera</taxon>
    </lineage>
</organism>
<dbReference type="AlphaFoldDB" id="A0A6M1RFW8"/>
<evidence type="ECO:0000313" key="11">
    <source>
        <dbReference type="Proteomes" id="UP000477311"/>
    </source>
</evidence>
<keyword evidence="5" id="KW-0378">Hydrolase</keyword>
<keyword evidence="11" id="KW-1185">Reference proteome</keyword>
<feature type="region of interest" description="Disordered" evidence="8">
    <location>
        <begin position="1"/>
        <end position="59"/>
    </location>
</feature>
<accession>A0A6M1RFW8</accession>
<gene>
    <name evidence="10" type="primary">hypB</name>
    <name evidence="10" type="ORF">G4L39_03665</name>
</gene>
<dbReference type="GO" id="GO:0003924">
    <property type="term" value="F:GTPase activity"/>
    <property type="evidence" value="ECO:0007669"/>
    <property type="project" value="InterPro"/>
</dbReference>
<keyword evidence="6" id="KW-0862">Zinc</keyword>
<dbReference type="PANTHER" id="PTHR30134:SF2">
    <property type="entry name" value="HYDROGENASE MATURATION FACTOR HYPB"/>
    <property type="match status" value="1"/>
</dbReference>
<comment type="caution">
    <text evidence="10">The sequence shown here is derived from an EMBL/GenBank/DDBJ whole genome shotgun (WGS) entry which is preliminary data.</text>
</comment>
<dbReference type="Pfam" id="PF02492">
    <property type="entry name" value="cobW"/>
    <property type="match status" value="1"/>
</dbReference>
<proteinExistence type="inferred from homology"/>
<evidence type="ECO:0000313" key="10">
    <source>
        <dbReference type="EMBL" id="NGO38496.1"/>
    </source>
</evidence>
<sequence length="283" mass="30368">MCMECGCGSGGSPRILGGPDAAGPSTPHDSGGPGAGPAPAPHHPHEHPEHSHPADEPAAHEPHTVTLHRSLLEKNQRRAERNRGYFRARGWLVLNVMSSPGAGKTTLIEQTAKGLQGRLRCAVVVGDLATDLDAARLRAAGVPTVQVATGTVCHLDADMVRRAVQELNPDGLDLLIIENVGNLVCPADFDLGEDLRVVLLSVTEGEDKPLKYPPLFHSAHVAIITKSDLAEAARFNRAAALANLHRISHHARIFELSARTGAGMQAWLDFLVAEHRRVQNEPW</sequence>
<dbReference type="InterPro" id="IPR003495">
    <property type="entry name" value="CobW/HypB/UreG_nucleotide-bd"/>
</dbReference>
<protein>
    <submittedName>
        <fullName evidence="10">Hydrogenase nickel incorporation protein HypB</fullName>
    </submittedName>
</protein>
<comment type="similarity">
    <text evidence="1">Belongs to the SIMIBI class G3E GTPase family. HypB/HupM subfamily.</text>
</comment>
<evidence type="ECO:0000259" key="9">
    <source>
        <dbReference type="Pfam" id="PF02492"/>
    </source>
</evidence>
<feature type="domain" description="CobW/HypB/UreG nucleotide-binding" evidence="9">
    <location>
        <begin position="93"/>
        <end position="254"/>
    </location>
</feature>
<keyword evidence="2" id="KW-0533">Nickel</keyword>
<feature type="compositionally biased region" description="Basic and acidic residues" evidence="8">
    <location>
        <begin position="46"/>
        <end position="59"/>
    </location>
</feature>
<evidence type="ECO:0000256" key="6">
    <source>
        <dbReference type="ARBA" id="ARBA00022833"/>
    </source>
</evidence>
<evidence type="ECO:0000256" key="3">
    <source>
        <dbReference type="ARBA" id="ARBA00022723"/>
    </source>
</evidence>
<evidence type="ECO:0000256" key="7">
    <source>
        <dbReference type="ARBA" id="ARBA00023134"/>
    </source>
</evidence>
<dbReference type="PANTHER" id="PTHR30134">
    <property type="entry name" value="HYDROGENASE PROTEIN ASSEMBLY PROTEIN, NICKEL CHAPERONE"/>
    <property type="match status" value="1"/>
</dbReference>
<dbReference type="EMBL" id="JAAKYA010000017">
    <property type="protein sequence ID" value="NGO38496.1"/>
    <property type="molecule type" value="Genomic_DNA"/>
</dbReference>
<keyword evidence="3" id="KW-0479">Metal-binding</keyword>
<dbReference type="GO" id="GO:0008270">
    <property type="term" value="F:zinc ion binding"/>
    <property type="evidence" value="ECO:0007669"/>
    <property type="project" value="TreeGrafter"/>
</dbReference>
<dbReference type="InterPro" id="IPR004392">
    <property type="entry name" value="Hyd_mat_HypB"/>
</dbReference>
<dbReference type="GO" id="GO:0005525">
    <property type="term" value="F:GTP binding"/>
    <property type="evidence" value="ECO:0007669"/>
    <property type="project" value="UniProtKB-KW"/>
</dbReference>
<name>A0A6M1RFW8_9BACT</name>
<evidence type="ECO:0000256" key="2">
    <source>
        <dbReference type="ARBA" id="ARBA00022596"/>
    </source>
</evidence>
<dbReference type="GO" id="GO:0051604">
    <property type="term" value="P:protein maturation"/>
    <property type="evidence" value="ECO:0007669"/>
    <property type="project" value="InterPro"/>
</dbReference>
<dbReference type="NCBIfam" id="TIGR00073">
    <property type="entry name" value="hypB"/>
    <property type="match status" value="1"/>
</dbReference>
<evidence type="ECO:0000256" key="8">
    <source>
        <dbReference type="SAM" id="MobiDB-lite"/>
    </source>
</evidence>
<dbReference type="CDD" id="cd05390">
    <property type="entry name" value="HypB"/>
    <property type="match status" value="1"/>
</dbReference>
<dbReference type="InterPro" id="IPR027417">
    <property type="entry name" value="P-loop_NTPase"/>
</dbReference>
<dbReference type="SUPFAM" id="SSF52540">
    <property type="entry name" value="P-loop containing nucleoside triphosphate hydrolases"/>
    <property type="match status" value="1"/>
</dbReference>
<keyword evidence="7" id="KW-0342">GTP-binding</keyword>
<dbReference type="Proteomes" id="UP000477311">
    <property type="component" value="Unassembled WGS sequence"/>
</dbReference>
<keyword evidence="4" id="KW-0547">Nucleotide-binding</keyword>